<organism evidence="2 4">
    <name type="scientific">Cupriavidus campinensis</name>
    <dbReference type="NCBI Taxonomy" id="151783"/>
    <lineage>
        <taxon>Bacteria</taxon>
        <taxon>Pseudomonadati</taxon>
        <taxon>Pseudomonadota</taxon>
        <taxon>Betaproteobacteria</taxon>
        <taxon>Burkholderiales</taxon>
        <taxon>Burkholderiaceae</taxon>
        <taxon>Cupriavidus</taxon>
    </lineage>
</organism>
<dbReference type="EMBL" id="VCIZ01000018">
    <property type="protein sequence ID" value="TSP10110.1"/>
    <property type="molecule type" value="Genomic_DNA"/>
</dbReference>
<reference evidence="1 3" key="1">
    <citation type="submission" date="2019-05" db="EMBL/GenBank/DDBJ databases">
        <title>Whole genome sequence analysis of Cupriavidus campinensis S14E4C strain.</title>
        <authorList>
            <person name="Abbaszade G."/>
            <person name="Szabo A."/>
            <person name="Toumi M."/>
            <person name="Toth E."/>
        </authorList>
    </citation>
    <scope>NUCLEOTIDE SEQUENCE [LARGE SCALE GENOMIC DNA]</scope>
    <source>
        <strain evidence="1 3">S14E4C</strain>
    </source>
</reference>
<gene>
    <name evidence="1" type="ORF">FGG12_24400</name>
    <name evidence="2" type="ORF">M5D45_11005</name>
</gene>
<dbReference type="Proteomes" id="UP001056132">
    <property type="component" value="Chromosome 1"/>
</dbReference>
<sequence length="94" mass="10283">MKVAQPHHRKDDRSAALTVLRGEYSTQFSANWAGAQGGGREIKIIQFAVPYSGKTLKSVAPVCANGSSVWHQTNAFGAVSMHILHKGRNRHVEE</sequence>
<evidence type="ECO:0000313" key="4">
    <source>
        <dbReference type="Proteomes" id="UP001056132"/>
    </source>
</evidence>
<proteinExistence type="predicted"/>
<dbReference type="Proteomes" id="UP000318943">
    <property type="component" value="Unassembled WGS sequence"/>
</dbReference>
<keyword evidence="3" id="KW-1185">Reference proteome</keyword>
<dbReference type="RefSeq" id="WP_144201855.1">
    <property type="nucleotide sequence ID" value="NZ_CAJPVH010000083.1"/>
</dbReference>
<name>A0AAE9HVV6_9BURK</name>
<reference evidence="2" key="3">
    <citation type="submission" date="2022-05" db="EMBL/GenBank/DDBJ databases">
        <authorList>
            <person name="Kunte H.-J."/>
        </authorList>
    </citation>
    <scope>NUCLEOTIDE SEQUENCE</scope>
    <source>
        <strain evidence="2">G5</strain>
    </source>
</reference>
<accession>A0AAE9HVV6</accession>
<protein>
    <submittedName>
        <fullName evidence="2">Uncharacterized protein</fullName>
    </submittedName>
</protein>
<evidence type="ECO:0000313" key="3">
    <source>
        <dbReference type="Proteomes" id="UP000318943"/>
    </source>
</evidence>
<dbReference type="EMBL" id="CP097330">
    <property type="protein sequence ID" value="URF03079.1"/>
    <property type="molecule type" value="Genomic_DNA"/>
</dbReference>
<reference evidence="2" key="2">
    <citation type="journal article" date="2022" name="Microbiol. Resour. Announc.">
        <title>Genome Sequence of Cupriavidus campinensis Strain G5, a Member of a Bacterial Consortium Capable of Polyethylene Degradation.</title>
        <authorList>
            <person name="Schneider B."/>
            <person name="Pfeiffer F."/>
            <person name="Dyall-Smith M."/>
            <person name="Kunte H.J."/>
        </authorList>
    </citation>
    <scope>NUCLEOTIDE SEQUENCE</scope>
    <source>
        <strain evidence="2">G5</strain>
    </source>
</reference>
<evidence type="ECO:0000313" key="1">
    <source>
        <dbReference type="EMBL" id="TSP10110.1"/>
    </source>
</evidence>
<dbReference type="KEGG" id="ccam:M5D45_11005"/>
<dbReference type="AlphaFoldDB" id="A0AAE9HVV6"/>
<evidence type="ECO:0000313" key="2">
    <source>
        <dbReference type="EMBL" id="URF03079.1"/>
    </source>
</evidence>